<gene>
    <name evidence="1" type="ORF">BSIN_0689</name>
</gene>
<protein>
    <submittedName>
        <fullName evidence="1">Uncharacterized protein</fullName>
    </submittedName>
</protein>
<name>A0A238H9B1_9BURK</name>
<dbReference type="Proteomes" id="UP000198460">
    <property type="component" value="Unassembled WGS sequence"/>
</dbReference>
<reference evidence="1 2" key="1">
    <citation type="submission" date="2017-04" db="EMBL/GenBank/DDBJ databases">
        <authorList>
            <person name="Afonso C.L."/>
            <person name="Miller P.J."/>
            <person name="Scott M.A."/>
            <person name="Spackman E."/>
            <person name="Goraichik I."/>
            <person name="Dimitrov K.M."/>
            <person name="Suarez D.L."/>
            <person name="Swayne D.E."/>
        </authorList>
    </citation>
    <scope>NUCLEOTIDE SEQUENCE [LARGE SCALE GENOMIC DNA]</scope>
    <source>
        <strain evidence="1">LMG 28154</strain>
    </source>
</reference>
<evidence type="ECO:0000313" key="2">
    <source>
        <dbReference type="Proteomes" id="UP000198460"/>
    </source>
</evidence>
<proteinExistence type="predicted"/>
<sequence length="144" mass="16037">MGGDEINAAARQRYLTSNQIGPLIEIGCARLGNVRAAAELQAACFFETTMRPTEPTWRPWRGFPAAASARSVQRVQAAFDVMPLGSRYCEREEFDAHERRHRPAEEGAPLYCKPLGKPRCEMADLRSPAATMRHGRLYGFGTPN</sequence>
<dbReference type="EMBL" id="FXAN01000083">
    <property type="protein sequence ID" value="SMG01790.1"/>
    <property type="molecule type" value="Genomic_DNA"/>
</dbReference>
<evidence type="ECO:0000313" key="1">
    <source>
        <dbReference type="EMBL" id="SMG01790.1"/>
    </source>
</evidence>
<accession>A0A238H9B1</accession>
<dbReference type="AlphaFoldDB" id="A0A238H9B1"/>
<organism evidence="1 2">
    <name type="scientific">Burkholderia singularis</name>
    <dbReference type="NCBI Taxonomy" id="1503053"/>
    <lineage>
        <taxon>Bacteria</taxon>
        <taxon>Pseudomonadati</taxon>
        <taxon>Pseudomonadota</taxon>
        <taxon>Betaproteobacteria</taxon>
        <taxon>Burkholderiales</taxon>
        <taxon>Burkholderiaceae</taxon>
        <taxon>Burkholderia</taxon>
        <taxon>pseudomallei group</taxon>
    </lineage>
</organism>